<feature type="transmembrane region" description="Helical" evidence="5">
    <location>
        <begin position="78"/>
        <end position="99"/>
    </location>
</feature>
<feature type="transmembrane region" description="Helical" evidence="5">
    <location>
        <begin position="155"/>
        <end position="180"/>
    </location>
</feature>
<gene>
    <name evidence="6" type="ORF">WHR41_08620</name>
</gene>
<name>A0AB34KFA1_9PEZI</name>
<feature type="transmembrane region" description="Helical" evidence="5">
    <location>
        <begin position="243"/>
        <end position="263"/>
    </location>
</feature>
<keyword evidence="4 5" id="KW-0472">Membrane</keyword>
<keyword evidence="3 5" id="KW-1133">Transmembrane helix</keyword>
<proteinExistence type="predicted"/>
<dbReference type="Proteomes" id="UP000803884">
    <property type="component" value="Unassembled WGS sequence"/>
</dbReference>
<evidence type="ECO:0000256" key="5">
    <source>
        <dbReference type="SAM" id="Phobius"/>
    </source>
</evidence>
<protein>
    <recommendedName>
        <fullName evidence="8">RTA1 domain protein</fullName>
    </recommendedName>
</protein>
<dbReference type="InterPro" id="IPR007568">
    <property type="entry name" value="RTA1"/>
</dbReference>
<feature type="transmembrane region" description="Helical" evidence="5">
    <location>
        <begin position="46"/>
        <end position="66"/>
    </location>
</feature>
<dbReference type="AlphaFoldDB" id="A0AB34KFA1"/>
<comment type="subcellular location">
    <subcellularLocation>
        <location evidence="1">Membrane</location>
        <topology evidence="1">Multi-pass membrane protein</topology>
    </subcellularLocation>
</comment>
<evidence type="ECO:0000313" key="6">
    <source>
        <dbReference type="EMBL" id="KAL1582737.1"/>
    </source>
</evidence>
<evidence type="ECO:0000256" key="1">
    <source>
        <dbReference type="ARBA" id="ARBA00004141"/>
    </source>
</evidence>
<feature type="transmembrane region" description="Helical" evidence="5">
    <location>
        <begin position="20"/>
        <end position="39"/>
    </location>
</feature>
<evidence type="ECO:0000256" key="2">
    <source>
        <dbReference type="ARBA" id="ARBA00022692"/>
    </source>
</evidence>
<accession>A0AB34KFA1</accession>
<evidence type="ECO:0000256" key="4">
    <source>
        <dbReference type="ARBA" id="ARBA00023136"/>
    </source>
</evidence>
<organism evidence="6 7">
    <name type="scientific">Cladosporium halotolerans</name>
    <dbReference type="NCBI Taxonomy" id="1052096"/>
    <lineage>
        <taxon>Eukaryota</taxon>
        <taxon>Fungi</taxon>
        <taxon>Dikarya</taxon>
        <taxon>Ascomycota</taxon>
        <taxon>Pezizomycotina</taxon>
        <taxon>Dothideomycetes</taxon>
        <taxon>Dothideomycetidae</taxon>
        <taxon>Cladosporiales</taxon>
        <taxon>Cladosporiaceae</taxon>
        <taxon>Cladosporium</taxon>
    </lineage>
</organism>
<dbReference type="PANTHER" id="PTHR31465">
    <property type="entry name" value="PROTEIN RTA1-RELATED"/>
    <property type="match status" value="1"/>
</dbReference>
<reference evidence="6 7" key="1">
    <citation type="journal article" date="2020" name="Microbiol. Resour. Announc.">
        <title>Draft Genome Sequence of a Cladosporium Species Isolated from the Mesophotic Ascidian Didemnum maculosum.</title>
        <authorList>
            <person name="Gioti A."/>
            <person name="Siaperas R."/>
            <person name="Nikolaivits E."/>
            <person name="Le Goff G."/>
            <person name="Ouazzani J."/>
            <person name="Kotoulas G."/>
            <person name="Topakas E."/>
        </authorList>
    </citation>
    <scope>NUCLEOTIDE SEQUENCE [LARGE SCALE GENOMIC DNA]</scope>
    <source>
        <strain evidence="6 7">TM138-S3</strain>
    </source>
</reference>
<evidence type="ECO:0000313" key="7">
    <source>
        <dbReference type="Proteomes" id="UP000803884"/>
    </source>
</evidence>
<dbReference type="GeneID" id="96010062"/>
<dbReference type="EMBL" id="JAAQHG020000045">
    <property type="protein sequence ID" value="KAL1582737.1"/>
    <property type="molecule type" value="Genomic_DNA"/>
</dbReference>
<feature type="transmembrane region" description="Helical" evidence="5">
    <location>
        <begin position="200"/>
        <end position="223"/>
    </location>
</feature>
<feature type="transmembrane region" description="Helical" evidence="5">
    <location>
        <begin position="120"/>
        <end position="143"/>
    </location>
</feature>
<keyword evidence="7" id="KW-1185">Reference proteome</keyword>
<dbReference type="Pfam" id="PF04479">
    <property type="entry name" value="RTA1"/>
    <property type="match status" value="1"/>
</dbReference>
<sequence length="345" mass="38401">MSESSSSSEGASLYPYQPSHVLPAVFAGLIGASLLLHIIQNHRYRFWKITFFMAWAGAIFCTGWILRCISSYHTSNLNLYIAQTVLVLAGPPIYSAAEYNVLGRLMRYLPMHAPLHPGRVVVIFVYAGIAVESLTSAGASLYATASVDDVSKFKLGGTLISISLVLQAVIEVVFISLVAVIHRRCVSHRMLTPNVRKLCIMLYGTSAFVLIRCIFRAIESFALHTTDYCGTSSLCRFVSRNEWYLYAFEAAPMVIYTYWINIIHPGRLLPSSPNRYLDIDGATERMGPGWVDTRSRWETFVDPLDIGGVIRGRPAHEEFWLKSDVWPVAEGGSFAKGTATNVKCR</sequence>
<comment type="caution">
    <text evidence="6">The sequence shown here is derived from an EMBL/GenBank/DDBJ whole genome shotgun (WGS) entry which is preliminary data.</text>
</comment>
<dbReference type="PANTHER" id="PTHR31465:SF13">
    <property type="entry name" value="RTA1 DOMAIN PROTEIN-RELATED"/>
    <property type="match status" value="1"/>
</dbReference>
<dbReference type="RefSeq" id="XP_069225844.1">
    <property type="nucleotide sequence ID" value="XM_069377224.1"/>
</dbReference>
<evidence type="ECO:0008006" key="8">
    <source>
        <dbReference type="Google" id="ProtNLM"/>
    </source>
</evidence>
<dbReference type="GO" id="GO:0016020">
    <property type="term" value="C:membrane"/>
    <property type="evidence" value="ECO:0007669"/>
    <property type="project" value="UniProtKB-SubCell"/>
</dbReference>
<keyword evidence="2 5" id="KW-0812">Transmembrane</keyword>
<evidence type="ECO:0000256" key="3">
    <source>
        <dbReference type="ARBA" id="ARBA00022989"/>
    </source>
</evidence>